<protein>
    <submittedName>
        <fullName evidence="14">Cytochrome AA3 biosynthesis protein</fullName>
    </submittedName>
</protein>
<organism evidence="14 15">
    <name type="scientific">Halorientalis pallida</name>
    <dbReference type="NCBI Taxonomy" id="2479928"/>
    <lineage>
        <taxon>Archaea</taxon>
        <taxon>Methanobacteriati</taxon>
        <taxon>Methanobacteriota</taxon>
        <taxon>Stenosarchaea group</taxon>
        <taxon>Halobacteria</taxon>
        <taxon>Halobacteriales</taxon>
        <taxon>Haloarculaceae</taxon>
        <taxon>Halorientalis</taxon>
    </lineage>
</organism>
<feature type="region of interest" description="Disordered" evidence="12">
    <location>
        <begin position="152"/>
        <end position="173"/>
    </location>
</feature>
<evidence type="ECO:0000256" key="13">
    <source>
        <dbReference type="SAM" id="Phobius"/>
    </source>
</evidence>
<dbReference type="GO" id="GO:0016020">
    <property type="term" value="C:membrane"/>
    <property type="evidence" value="ECO:0007669"/>
    <property type="project" value="UniProtKB-SubCell"/>
</dbReference>
<dbReference type="GO" id="GO:0046872">
    <property type="term" value="F:metal ion binding"/>
    <property type="evidence" value="ECO:0007669"/>
    <property type="project" value="UniProtKB-KW"/>
</dbReference>
<keyword evidence="9 13" id="KW-0472">Membrane</keyword>
<evidence type="ECO:0000313" key="15">
    <source>
        <dbReference type="Proteomes" id="UP000289691"/>
    </source>
</evidence>
<keyword evidence="15" id="KW-1185">Reference proteome</keyword>
<dbReference type="GO" id="GO:0016491">
    <property type="term" value="F:oxidoreductase activity"/>
    <property type="evidence" value="ECO:0007669"/>
    <property type="project" value="UniProtKB-KW"/>
</dbReference>
<dbReference type="AlphaFoldDB" id="A0A498L0K8"/>
<comment type="subcellular location">
    <subcellularLocation>
        <location evidence="1">Membrane</location>
        <topology evidence="1">Multi-pass membrane protein</topology>
    </subcellularLocation>
</comment>
<evidence type="ECO:0000256" key="4">
    <source>
        <dbReference type="ARBA" id="ARBA00022723"/>
    </source>
</evidence>
<dbReference type="InterPro" id="IPR050450">
    <property type="entry name" value="COX15/CtaA_HemeA_synthase"/>
</dbReference>
<evidence type="ECO:0000256" key="2">
    <source>
        <dbReference type="ARBA" id="ARBA00022475"/>
    </source>
</evidence>
<evidence type="ECO:0000256" key="6">
    <source>
        <dbReference type="ARBA" id="ARBA00023002"/>
    </source>
</evidence>
<dbReference type="Pfam" id="PF02628">
    <property type="entry name" value="COX15-CtaA"/>
    <property type="match status" value="1"/>
</dbReference>
<dbReference type="OrthoDB" id="336837at2157"/>
<dbReference type="Proteomes" id="UP000289691">
    <property type="component" value="Unassembled WGS sequence"/>
</dbReference>
<keyword evidence="10" id="KW-1015">Disulfide bond</keyword>
<feature type="transmembrane region" description="Helical" evidence="13">
    <location>
        <begin position="120"/>
        <end position="141"/>
    </location>
</feature>
<keyword evidence="2" id="KW-1003">Cell membrane</keyword>
<name>A0A498L0K8_9EURY</name>
<keyword evidence="8" id="KW-0350">Heme biosynthesis</keyword>
<evidence type="ECO:0000256" key="11">
    <source>
        <dbReference type="ARBA" id="ARBA00023444"/>
    </source>
</evidence>
<evidence type="ECO:0000256" key="12">
    <source>
        <dbReference type="SAM" id="MobiDB-lite"/>
    </source>
</evidence>
<dbReference type="RefSeq" id="WP_129067450.1">
    <property type="nucleotide sequence ID" value="NZ_RDFA01000001.1"/>
</dbReference>
<dbReference type="PANTHER" id="PTHR35457:SF1">
    <property type="entry name" value="HEME A SYNTHASE"/>
    <property type="match status" value="1"/>
</dbReference>
<keyword evidence="7" id="KW-0408">Iron</keyword>
<reference evidence="14 15" key="1">
    <citation type="submission" date="2019-01" db="EMBL/GenBank/DDBJ databases">
        <title>Halorientalis sp. F13-25 a new haloarchaeum isolated from hypersaline water.</title>
        <authorList>
            <person name="Ana D.-V."/>
            <person name="Cristina S.-P."/>
            <person name="Antonio V."/>
        </authorList>
    </citation>
    <scope>NUCLEOTIDE SEQUENCE [LARGE SCALE GENOMIC DNA]</scope>
    <source>
        <strain evidence="14 15">F13-25</strain>
    </source>
</reference>
<evidence type="ECO:0000256" key="7">
    <source>
        <dbReference type="ARBA" id="ARBA00023004"/>
    </source>
</evidence>
<comment type="caution">
    <text evidence="14">The sequence shown here is derived from an EMBL/GenBank/DDBJ whole genome shotgun (WGS) entry which is preliminary data.</text>
</comment>
<feature type="compositionally biased region" description="Low complexity" evidence="12">
    <location>
        <begin position="159"/>
        <end position="173"/>
    </location>
</feature>
<dbReference type="EMBL" id="RDFA01000001">
    <property type="protein sequence ID" value="RXK51587.1"/>
    <property type="molecule type" value="Genomic_DNA"/>
</dbReference>
<evidence type="ECO:0000313" key="14">
    <source>
        <dbReference type="EMBL" id="RXK51587.1"/>
    </source>
</evidence>
<keyword evidence="5 13" id="KW-1133">Transmembrane helix</keyword>
<feature type="transmembrane region" description="Helical" evidence="13">
    <location>
        <begin position="60"/>
        <end position="81"/>
    </location>
</feature>
<dbReference type="InterPro" id="IPR003780">
    <property type="entry name" value="COX15/CtaA_fam"/>
</dbReference>
<keyword evidence="6" id="KW-0560">Oxidoreductase</keyword>
<proteinExistence type="predicted"/>
<evidence type="ECO:0000256" key="1">
    <source>
        <dbReference type="ARBA" id="ARBA00004141"/>
    </source>
</evidence>
<evidence type="ECO:0000256" key="3">
    <source>
        <dbReference type="ARBA" id="ARBA00022692"/>
    </source>
</evidence>
<feature type="transmembrane region" description="Helical" evidence="13">
    <location>
        <begin position="93"/>
        <end position="114"/>
    </location>
</feature>
<dbReference type="PROSITE" id="PS51257">
    <property type="entry name" value="PROKAR_LIPOPROTEIN"/>
    <property type="match status" value="1"/>
</dbReference>
<keyword evidence="3 13" id="KW-0812">Transmembrane</keyword>
<dbReference type="GO" id="GO:0006784">
    <property type="term" value="P:heme A biosynthetic process"/>
    <property type="evidence" value="ECO:0007669"/>
    <property type="project" value="InterPro"/>
</dbReference>
<accession>A0A498L0K8</accession>
<sequence>MRLGFRHLAATTMGMTFSLILLGVYTGAIGAGLSCAARWPLCNGAVFGLFPADWPSFVEWFHRFVAMITGFMIIGTTYAAWKRQPRTDIRWASTVALVVLPVQVLLGANTIWFYGPVAQVLHHTAALTIFAAMTATTAWAFQSATTATEAATDADTDAGADASADGSSGPVRL</sequence>
<evidence type="ECO:0000256" key="8">
    <source>
        <dbReference type="ARBA" id="ARBA00023133"/>
    </source>
</evidence>
<keyword evidence="4" id="KW-0479">Metal-binding</keyword>
<dbReference type="PANTHER" id="PTHR35457">
    <property type="entry name" value="HEME A SYNTHASE"/>
    <property type="match status" value="1"/>
</dbReference>
<evidence type="ECO:0000256" key="9">
    <source>
        <dbReference type="ARBA" id="ARBA00023136"/>
    </source>
</evidence>
<evidence type="ECO:0000256" key="5">
    <source>
        <dbReference type="ARBA" id="ARBA00022989"/>
    </source>
</evidence>
<comment type="pathway">
    <text evidence="11">Porphyrin-containing compound metabolism.</text>
</comment>
<gene>
    <name evidence="14" type="ORF">EAF64_02860</name>
</gene>
<evidence type="ECO:0000256" key="10">
    <source>
        <dbReference type="ARBA" id="ARBA00023157"/>
    </source>
</evidence>